<dbReference type="InterPro" id="IPR001789">
    <property type="entry name" value="Sig_transdc_resp-reg_receiver"/>
</dbReference>
<evidence type="ECO:0000259" key="5">
    <source>
        <dbReference type="PROSITE" id="PS50109"/>
    </source>
</evidence>
<dbReference type="Gene3D" id="3.30.565.10">
    <property type="entry name" value="Histidine kinase-like ATPase, C-terminal domain"/>
    <property type="match status" value="1"/>
</dbReference>
<evidence type="ECO:0000313" key="8">
    <source>
        <dbReference type="Proteomes" id="UP001326110"/>
    </source>
</evidence>
<dbReference type="InterPro" id="IPR003661">
    <property type="entry name" value="HisK_dim/P_dom"/>
</dbReference>
<dbReference type="InterPro" id="IPR011006">
    <property type="entry name" value="CheY-like_superfamily"/>
</dbReference>
<feature type="modified residue" description="4-aspartylphosphate" evidence="4">
    <location>
        <position position="651"/>
    </location>
</feature>
<dbReference type="SMART" id="SM00388">
    <property type="entry name" value="HisKA"/>
    <property type="match status" value="1"/>
</dbReference>
<keyword evidence="8" id="KW-1185">Reference proteome</keyword>
<dbReference type="PRINTS" id="PR00344">
    <property type="entry name" value="BCTRLSENSOR"/>
</dbReference>
<feature type="domain" description="Histidine kinase" evidence="5">
    <location>
        <begin position="375"/>
        <end position="584"/>
    </location>
</feature>
<dbReference type="Pfam" id="PF00072">
    <property type="entry name" value="Response_reg"/>
    <property type="match status" value="1"/>
</dbReference>
<evidence type="ECO:0000313" key="7">
    <source>
        <dbReference type="EMBL" id="WQH06928.1"/>
    </source>
</evidence>
<dbReference type="RefSeq" id="WP_322534567.1">
    <property type="nucleotide sequence ID" value="NZ_CP140152.1"/>
</dbReference>
<dbReference type="SMART" id="SM00448">
    <property type="entry name" value="REC"/>
    <property type="match status" value="1"/>
</dbReference>
<dbReference type="Pfam" id="PF02518">
    <property type="entry name" value="HATPase_c"/>
    <property type="match status" value="1"/>
</dbReference>
<evidence type="ECO:0000256" key="3">
    <source>
        <dbReference type="ARBA" id="ARBA00022553"/>
    </source>
</evidence>
<dbReference type="InterPro" id="IPR036890">
    <property type="entry name" value="HATPase_C_sf"/>
</dbReference>
<dbReference type="CDD" id="cd00082">
    <property type="entry name" value="HisKA"/>
    <property type="match status" value="1"/>
</dbReference>
<reference evidence="7 8" key="1">
    <citation type="submission" date="2023-11" db="EMBL/GenBank/DDBJ databases">
        <title>MicrobeMod: A computational toolkit for identifying prokaryotic methylation and restriction-modification with nanopore sequencing.</title>
        <authorList>
            <person name="Crits-Christoph A."/>
            <person name="Kang S.C."/>
            <person name="Lee H."/>
            <person name="Ostrov N."/>
        </authorList>
    </citation>
    <scope>NUCLEOTIDE SEQUENCE [LARGE SCALE GENOMIC DNA]</scope>
    <source>
        <strain evidence="7 8">ATCC 25935</strain>
    </source>
</reference>
<dbReference type="SUPFAM" id="SSF55874">
    <property type="entry name" value="ATPase domain of HSP90 chaperone/DNA topoisomerase II/histidine kinase"/>
    <property type="match status" value="1"/>
</dbReference>
<dbReference type="CDD" id="cd18774">
    <property type="entry name" value="PDC2_HK_sensor"/>
    <property type="match status" value="1"/>
</dbReference>
<dbReference type="InterPro" id="IPR003594">
    <property type="entry name" value="HATPase_dom"/>
</dbReference>
<dbReference type="SUPFAM" id="SSF47384">
    <property type="entry name" value="Homodimeric domain of signal transducing histidine kinase"/>
    <property type="match status" value="1"/>
</dbReference>
<dbReference type="InterPro" id="IPR004358">
    <property type="entry name" value="Sig_transdc_His_kin-like_C"/>
</dbReference>
<dbReference type="Gene3D" id="3.40.50.2300">
    <property type="match status" value="1"/>
</dbReference>
<keyword evidence="7" id="KW-0067">ATP-binding</keyword>
<dbReference type="Pfam" id="PF00512">
    <property type="entry name" value="HisKA"/>
    <property type="match status" value="1"/>
</dbReference>
<sequence>MLTAIGLLPLALLGAWSIHSASEYQQREQKRLMLDLARALSSAADAELDSAVAILTGLGRAPELQDGDLRAFHGVASILVKAQPEWLGVILSDQAGKPLLRTMADYGAPPAPVADPDSLREALTTRQPVVGRIARGQRGQPAFPVRVPVITASGKLYILTAVIRPDRMVRLLDRQQALGGAVTAIRDSSQAVVARSRNQDGSVGGPPSDSLIELMAQHGAEGVGSARTTEGRDMVTAYTTLSHFNWLAVVGRPAEQLTTASMQGLGMYGAGIAVSLLVAMVLASLLAARLVDTIRALQQNAAALGSGAALTPSPSSITEVEQISRALALADAQRNTREHERKLLLDSLNQALTSHQAALADARQAGRAKDEFLAVLGHELRNPLSPIVTSLDLLDLRNDTASRRERGVMRRQVNHLRRLVDDLLDVSRIISGKLQIEVRPLNLTDVVRHAVAAVADQPVSSSLPQAVWVQGDDSRLTQVLNNLLSNAARFGSTATHVTLTADAAEGVARLVVSDDGIGMNTELLARVFEPFQQAPQSLARRTGGLGLGLAIVRKIVELHGGQVTASSAGLGEGSRFEVVLPLAAAPEAVAPGGAGAAQAALHVLLVDDNVDAANAGAELLTLMGHTVRTAHSGAAALAAVREHMPQVAILDIGLPDMDGYALAGAIRAEAGGRAVRLVALTGYGQKEDVERAYAASFDLHLTKPASLEDLQLATATV</sequence>
<accession>A0ABZ0Y4E6</accession>
<keyword evidence="3 4" id="KW-0597">Phosphoprotein</keyword>
<dbReference type="CDD" id="cd17580">
    <property type="entry name" value="REC_2_DhkD-like"/>
    <property type="match status" value="1"/>
</dbReference>
<comment type="catalytic activity">
    <reaction evidence="1">
        <text>ATP + protein L-histidine = ADP + protein N-phospho-L-histidine.</text>
        <dbReference type="EC" id="2.7.13.3"/>
    </reaction>
</comment>
<dbReference type="PROSITE" id="PS50110">
    <property type="entry name" value="RESPONSE_REGULATORY"/>
    <property type="match status" value="1"/>
</dbReference>
<evidence type="ECO:0000256" key="1">
    <source>
        <dbReference type="ARBA" id="ARBA00000085"/>
    </source>
</evidence>
<dbReference type="EMBL" id="CP140152">
    <property type="protein sequence ID" value="WQH06928.1"/>
    <property type="molecule type" value="Genomic_DNA"/>
</dbReference>
<dbReference type="InterPro" id="IPR036097">
    <property type="entry name" value="HisK_dim/P_sf"/>
</dbReference>
<dbReference type="PANTHER" id="PTHR43547:SF2">
    <property type="entry name" value="HYBRID SIGNAL TRANSDUCTION HISTIDINE KINASE C"/>
    <property type="match status" value="1"/>
</dbReference>
<keyword evidence="7" id="KW-0547">Nucleotide-binding</keyword>
<gene>
    <name evidence="7" type="ORF">SR858_11525</name>
</gene>
<dbReference type="Proteomes" id="UP001326110">
    <property type="component" value="Chromosome"/>
</dbReference>
<name>A0ABZ0Y4E6_9BURK</name>
<dbReference type="InterPro" id="IPR005467">
    <property type="entry name" value="His_kinase_dom"/>
</dbReference>
<evidence type="ECO:0000259" key="6">
    <source>
        <dbReference type="PROSITE" id="PS50110"/>
    </source>
</evidence>
<protein>
    <recommendedName>
        <fullName evidence="2">histidine kinase</fullName>
        <ecNumber evidence="2">2.7.13.3</ecNumber>
    </recommendedName>
</protein>
<dbReference type="SUPFAM" id="SSF52172">
    <property type="entry name" value="CheY-like"/>
    <property type="match status" value="1"/>
</dbReference>
<evidence type="ECO:0000256" key="2">
    <source>
        <dbReference type="ARBA" id="ARBA00012438"/>
    </source>
</evidence>
<dbReference type="PROSITE" id="PS50109">
    <property type="entry name" value="HIS_KIN"/>
    <property type="match status" value="1"/>
</dbReference>
<dbReference type="PANTHER" id="PTHR43547">
    <property type="entry name" value="TWO-COMPONENT HISTIDINE KINASE"/>
    <property type="match status" value="1"/>
</dbReference>
<dbReference type="EC" id="2.7.13.3" evidence="2"/>
<evidence type="ECO:0000256" key="4">
    <source>
        <dbReference type="PROSITE-ProRule" id="PRU00169"/>
    </source>
</evidence>
<dbReference type="GO" id="GO:0005524">
    <property type="term" value="F:ATP binding"/>
    <property type="evidence" value="ECO:0007669"/>
    <property type="project" value="UniProtKB-KW"/>
</dbReference>
<dbReference type="SMART" id="SM00387">
    <property type="entry name" value="HATPase_c"/>
    <property type="match status" value="1"/>
</dbReference>
<dbReference type="Gene3D" id="1.10.287.130">
    <property type="match status" value="1"/>
</dbReference>
<dbReference type="Gene3D" id="3.30.450.20">
    <property type="entry name" value="PAS domain"/>
    <property type="match status" value="1"/>
</dbReference>
<organism evidence="7 8">
    <name type="scientific">Duganella zoogloeoides</name>
    <dbReference type="NCBI Taxonomy" id="75659"/>
    <lineage>
        <taxon>Bacteria</taxon>
        <taxon>Pseudomonadati</taxon>
        <taxon>Pseudomonadota</taxon>
        <taxon>Betaproteobacteria</taxon>
        <taxon>Burkholderiales</taxon>
        <taxon>Oxalobacteraceae</taxon>
        <taxon>Telluria group</taxon>
        <taxon>Duganella</taxon>
    </lineage>
</organism>
<feature type="domain" description="Response regulatory" evidence="6">
    <location>
        <begin position="602"/>
        <end position="717"/>
    </location>
</feature>
<proteinExistence type="predicted"/>